<accession>A0A7J0FVE1</accession>
<reference evidence="2 3" key="1">
    <citation type="submission" date="2019-07" db="EMBL/GenBank/DDBJ databases">
        <title>De Novo Assembly of kiwifruit Actinidia rufa.</title>
        <authorList>
            <person name="Sugita-Konishi S."/>
            <person name="Sato K."/>
            <person name="Mori E."/>
            <person name="Abe Y."/>
            <person name="Kisaki G."/>
            <person name="Hamano K."/>
            <person name="Suezawa K."/>
            <person name="Otani M."/>
            <person name="Fukuda T."/>
            <person name="Manabe T."/>
            <person name="Gomi K."/>
            <person name="Tabuchi M."/>
            <person name="Akimitsu K."/>
            <person name="Kataoka I."/>
        </authorList>
    </citation>
    <scope>NUCLEOTIDE SEQUENCE [LARGE SCALE GENOMIC DNA]</scope>
    <source>
        <strain evidence="3">cv. Fuchu</strain>
    </source>
</reference>
<dbReference type="Proteomes" id="UP000585474">
    <property type="component" value="Unassembled WGS sequence"/>
</dbReference>
<keyword evidence="3" id="KW-1185">Reference proteome</keyword>
<dbReference type="AlphaFoldDB" id="A0A7J0FVE1"/>
<comment type="caution">
    <text evidence="2">The sequence shown here is derived from an EMBL/GenBank/DDBJ whole genome shotgun (WGS) entry which is preliminary data.</text>
</comment>
<evidence type="ECO:0000313" key="2">
    <source>
        <dbReference type="EMBL" id="GFZ02544.1"/>
    </source>
</evidence>
<gene>
    <name evidence="2" type="ORF">Acr_15g0011520</name>
</gene>
<name>A0A7J0FVE1_9ERIC</name>
<sequence length="102" mass="11446">MRVLVVAWFLSSLIAGIIEEGKMRFRSEHCNIFEGDMRLGSQGWGARLFCNARKGKLWHLDTKKVMTSEKTALTATSWKGGVCILLNSKGGQCNLLNLWTPM</sequence>
<protein>
    <submittedName>
        <fullName evidence="2">Uncharacterized protein</fullName>
    </submittedName>
</protein>
<dbReference type="EMBL" id="BJWL01000015">
    <property type="protein sequence ID" value="GFZ02544.1"/>
    <property type="molecule type" value="Genomic_DNA"/>
</dbReference>
<proteinExistence type="predicted"/>
<keyword evidence="1" id="KW-0732">Signal</keyword>
<organism evidence="2 3">
    <name type="scientific">Actinidia rufa</name>
    <dbReference type="NCBI Taxonomy" id="165716"/>
    <lineage>
        <taxon>Eukaryota</taxon>
        <taxon>Viridiplantae</taxon>
        <taxon>Streptophyta</taxon>
        <taxon>Embryophyta</taxon>
        <taxon>Tracheophyta</taxon>
        <taxon>Spermatophyta</taxon>
        <taxon>Magnoliopsida</taxon>
        <taxon>eudicotyledons</taxon>
        <taxon>Gunneridae</taxon>
        <taxon>Pentapetalae</taxon>
        <taxon>asterids</taxon>
        <taxon>Ericales</taxon>
        <taxon>Actinidiaceae</taxon>
        <taxon>Actinidia</taxon>
    </lineage>
</organism>
<evidence type="ECO:0000313" key="3">
    <source>
        <dbReference type="Proteomes" id="UP000585474"/>
    </source>
</evidence>
<evidence type="ECO:0000256" key="1">
    <source>
        <dbReference type="SAM" id="SignalP"/>
    </source>
</evidence>
<feature type="chain" id="PRO_5029806665" evidence="1">
    <location>
        <begin position="16"/>
        <end position="102"/>
    </location>
</feature>
<feature type="signal peptide" evidence="1">
    <location>
        <begin position="1"/>
        <end position="15"/>
    </location>
</feature>